<comment type="similarity">
    <text evidence="2 6">Belongs to the cytochrome c oxidase subunit 3 family.</text>
</comment>
<comment type="caution">
    <text evidence="9">The sequence shown here is derived from an EMBL/GenBank/DDBJ whole genome shotgun (WGS) entry which is preliminary data.</text>
</comment>
<protein>
    <submittedName>
        <fullName evidence="9">Cytochrome oxidase subunit III</fullName>
    </submittedName>
</protein>
<feature type="transmembrane region" description="Helical" evidence="7">
    <location>
        <begin position="164"/>
        <end position="184"/>
    </location>
</feature>
<gene>
    <name evidence="9" type="ORF">HOP52_04430</name>
</gene>
<dbReference type="InterPro" id="IPR000298">
    <property type="entry name" value="Cyt_c_oxidase-like_su3"/>
</dbReference>
<dbReference type="InterPro" id="IPR013833">
    <property type="entry name" value="Cyt_c_oxidase_su3_a-hlx"/>
</dbReference>
<dbReference type="PANTHER" id="PTHR11403">
    <property type="entry name" value="CYTOCHROME C OXIDASE SUBUNIT III"/>
    <property type="match status" value="1"/>
</dbReference>
<dbReference type="PROSITE" id="PS50253">
    <property type="entry name" value="COX3"/>
    <property type="match status" value="1"/>
</dbReference>
<accession>A0ABS9P715</accession>
<feature type="transmembrane region" description="Helical" evidence="7">
    <location>
        <begin position="205"/>
        <end position="225"/>
    </location>
</feature>
<evidence type="ECO:0000256" key="4">
    <source>
        <dbReference type="ARBA" id="ARBA00022989"/>
    </source>
</evidence>
<dbReference type="PANTHER" id="PTHR11403:SF10">
    <property type="entry name" value="CYTOCHROME C OXIDASE"/>
    <property type="match status" value="1"/>
</dbReference>
<dbReference type="Proteomes" id="UP000814385">
    <property type="component" value="Unassembled WGS sequence"/>
</dbReference>
<reference evidence="9 10" key="1">
    <citation type="submission" date="2020-05" db="EMBL/GenBank/DDBJ databases">
        <title>Comparative genomic analysis of denitrifying bacteria from Halomonas genus.</title>
        <authorList>
            <person name="Wang L."/>
            <person name="Shao Z."/>
        </authorList>
    </citation>
    <scope>NUCLEOTIDE SEQUENCE [LARGE SCALE GENOMIC DNA]</scope>
    <source>
        <strain evidence="9 10">A4</strain>
    </source>
</reference>
<organism evidence="9 10">
    <name type="scientific">Billgrantia campisalis</name>
    <dbReference type="NCBI Taxonomy" id="74661"/>
    <lineage>
        <taxon>Bacteria</taxon>
        <taxon>Pseudomonadati</taxon>
        <taxon>Pseudomonadota</taxon>
        <taxon>Gammaproteobacteria</taxon>
        <taxon>Oceanospirillales</taxon>
        <taxon>Halomonadaceae</taxon>
        <taxon>Billgrantia</taxon>
    </lineage>
</organism>
<feature type="transmembrane region" description="Helical" evidence="7">
    <location>
        <begin position="93"/>
        <end position="112"/>
    </location>
</feature>
<dbReference type="Pfam" id="PF00510">
    <property type="entry name" value="COX3"/>
    <property type="match status" value="1"/>
</dbReference>
<name>A0ABS9P715_9GAMM</name>
<evidence type="ECO:0000256" key="3">
    <source>
        <dbReference type="ARBA" id="ARBA00022692"/>
    </source>
</evidence>
<dbReference type="EMBL" id="JABFUC010000003">
    <property type="protein sequence ID" value="MCG6657022.1"/>
    <property type="molecule type" value="Genomic_DNA"/>
</dbReference>
<evidence type="ECO:0000256" key="6">
    <source>
        <dbReference type="RuleBase" id="RU003376"/>
    </source>
</evidence>
<feature type="transmembrane region" description="Helical" evidence="7">
    <location>
        <begin position="56"/>
        <end position="78"/>
    </location>
</feature>
<keyword evidence="3 6" id="KW-0812">Transmembrane</keyword>
<feature type="transmembrane region" description="Helical" evidence="7">
    <location>
        <begin position="124"/>
        <end position="144"/>
    </location>
</feature>
<sequence>MTITLVFIAVMMAIFGGWLFSHSINVRPWEAAPADTGSTPMGRNGQLPPGVTAPRVGLAVFVAVATALFALTISAYLMRMEMGHDWRTLPTPGLLWLNTACLVLGSIALQWAWNGARRGDERSLRLGLGLGGGFTIAFVLGQGLAWQQLNAAGYYLVENPANAFFFLLTALHALHLLGGLAAWARTLFRVQRGAAPAAVRASVELCALYWHFLLLLWVVLFALLLNT</sequence>
<comment type="subcellular location">
    <subcellularLocation>
        <location evidence="6">Cell membrane</location>
        <topology evidence="6">Multi-pass membrane protein</topology>
    </subcellularLocation>
    <subcellularLocation>
        <location evidence="1">Membrane</location>
        <topology evidence="1">Multi-pass membrane protein</topology>
    </subcellularLocation>
</comment>
<feature type="domain" description="Heme-copper oxidase subunit III family profile" evidence="8">
    <location>
        <begin position="55"/>
        <end position="227"/>
    </location>
</feature>
<evidence type="ECO:0000256" key="2">
    <source>
        <dbReference type="ARBA" id="ARBA00010581"/>
    </source>
</evidence>
<dbReference type="SUPFAM" id="SSF81452">
    <property type="entry name" value="Cytochrome c oxidase subunit III-like"/>
    <property type="match status" value="1"/>
</dbReference>
<evidence type="ECO:0000313" key="10">
    <source>
        <dbReference type="Proteomes" id="UP000814385"/>
    </source>
</evidence>
<feature type="transmembrane region" description="Helical" evidence="7">
    <location>
        <begin position="6"/>
        <end position="24"/>
    </location>
</feature>
<proteinExistence type="inferred from homology"/>
<dbReference type="InterPro" id="IPR035973">
    <property type="entry name" value="Cyt_c_oxidase_su3-like_sf"/>
</dbReference>
<keyword evidence="10" id="KW-1185">Reference proteome</keyword>
<keyword evidence="5 7" id="KW-0472">Membrane</keyword>
<evidence type="ECO:0000256" key="7">
    <source>
        <dbReference type="SAM" id="Phobius"/>
    </source>
</evidence>
<keyword evidence="4 7" id="KW-1133">Transmembrane helix</keyword>
<evidence type="ECO:0000313" key="9">
    <source>
        <dbReference type="EMBL" id="MCG6657022.1"/>
    </source>
</evidence>
<dbReference type="InterPro" id="IPR024791">
    <property type="entry name" value="Cyt_c/ubiquinol_Oxase_su3"/>
</dbReference>
<evidence type="ECO:0000259" key="8">
    <source>
        <dbReference type="PROSITE" id="PS50253"/>
    </source>
</evidence>
<dbReference type="Gene3D" id="1.20.120.80">
    <property type="entry name" value="Cytochrome c oxidase, subunit III, four-helix bundle"/>
    <property type="match status" value="1"/>
</dbReference>
<dbReference type="RefSeq" id="WP_238976058.1">
    <property type="nucleotide sequence ID" value="NZ_JABFUC010000003.1"/>
</dbReference>
<evidence type="ECO:0000256" key="1">
    <source>
        <dbReference type="ARBA" id="ARBA00004141"/>
    </source>
</evidence>
<evidence type="ECO:0000256" key="5">
    <source>
        <dbReference type="ARBA" id="ARBA00023136"/>
    </source>
</evidence>